<evidence type="ECO:0000313" key="2">
    <source>
        <dbReference type="Proteomes" id="UP000636010"/>
    </source>
</evidence>
<gene>
    <name evidence="1" type="ORF">GCM10011506_01490</name>
</gene>
<accession>A0ABQ1L631</accession>
<name>A0ABQ1L631_9BACT</name>
<evidence type="ECO:0008006" key="3">
    <source>
        <dbReference type="Google" id="ProtNLM"/>
    </source>
</evidence>
<keyword evidence="2" id="KW-1185">Reference proteome</keyword>
<sequence>MKNLFIILSAFVIAFTACESHENELPSIDINQSDLNFVVTQNPEKDNEVTMESTDKSVIPYWEYTKDGEVWGFSNKKKFMVNLPFLGTYSVNYHVLTGGGTFEAEPVQITVTSNDEEFFSAEEWGMLTGGVEGKTWVLNMESPMGFGGLDFPYNEEGADYWNWYPDLASNDWIMEDKNWGEMTFDLNGSYNVSVTQTALNSSEQTTKKGSFNYDIEEHSLIFNGGVEMLIGGDHYPDASTWSNVEIIELSDSTLRLATIRDQSRTGEGLAKLIFHYKPKE</sequence>
<evidence type="ECO:0000313" key="1">
    <source>
        <dbReference type="EMBL" id="GGC20095.1"/>
    </source>
</evidence>
<dbReference type="EMBL" id="BMEC01000001">
    <property type="protein sequence ID" value="GGC20095.1"/>
    <property type="molecule type" value="Genomic_DNA"/>
</dbReference>
<dbReference type="PROSITE" id="PS51257">
    <property type="entry name" value="PROKAR_LIPOPROTEIN"/>
    <property type="match status" value="1"/>
</dbReference>
<dbReference type="RefSeq" id="WP_188459892.1">
    <property type="nucleotide sequence ID" value="NZ_BAABHU010000001.1"/>
</dbReference>
<dbReference type="Proteomes" id="UP000636010">
    <property type="component" value="Unassembled WGS sequence"/>
</dbReference>
<organism evidence="1 2">
    <name type="scientific">Marivirga lumbricoides</name>
    <dbReference type="NCBI Taxonomy" id="1046115"/>
    <lineage>
        <taxon>Bacteria</taxon>
        <taxon>Pseudomonadati</taxon>
        <taxon>Bacteroidota</taxon>
        <taxon>Cytophagia</taxon>
        <taxon>Cytophagales</taxon>
        <taxon>Marivirgaceae</taxon>
        <taxon>Marivirga</taxon>
    </lineage>
</organism>
<comment type="caution">
    <text evidence="1">The sequence shown here is derived from an EMBL/GenBank/DDBJ whole genome shotgun (WGS) entry which is preliminary data.</text>
</comment>
<reference evidence="2" key="1">
    <citation type="journal article" date="2019" name="Int. J. Syst. Evol. Microbiol.">
        <title>The Global Catalogue of Microorganisms (GCM) 10K type strain sequencing project: providing services to taxonomists for standard genome sequencing and annotation.</title>
        <authorList>
            <consortium name="The Broad Institute Genomics Platform"/>
            <consortium name="The Broad Institute Genome Sequencing Center for Infectious Disease"/>
            <person name="Wu L."/>
            <person name="Ma J."/>
        </authorList>
    </citation>
    <scope>NUCLEOTIDE SEQUENCE [LARGE SCALE GENOMIC DNA]</scope>
    <source>
        <strain evidence="2">CGMCC 1.10832</strain>
    </source>
</reference>
<protein>
    <recommendedName>
        <fullName evidence="3">PKD domain-containing protein</fullName>
    </recommendedName>
</protein>
<proteinExistence type="predicted"/>